<evidence type="ECO:0000313" key="1">
    <source>
        <dbReference type="EMBL" id="PQP19736.1"/>
    </source>
</evidence>
<gene>
    <name evidence="1" type="ORF">C5615_09735</name>
</gene>
<protein>
    <recommendedName>
        <fullName evidence="3">HK97 gp10 family phage protein</fullName>
    </recommendedName>
</protein>
<comment type="caution">
    <text evidence="1">The sequence shown here is derived from an EMBL/GenBank/DDBJ whole genome shotgun (WGS) entry which is preliminary data.</text>
</comment>
<dbReference type="InterPro" id="IPR010064">
    <property type="entry name" value="HK97-gp10_tail"/>
</dbReference>
<dbReference type="EMBL" id="PUIQ01000009">
    <property type="protein sequence ID" value="PQP19736.1"/>
    <property type="molecule type" value="Genomic_DNA"/>
</dbReference>
<evidence type="ECO:0008006" key="3">
    <source>
        <dbReference type="Google" id="ProtNLM"/>
    </source>
</evidence>
<name>A0A2S8IY60_BURCE</name>
<dbReference type="Proteomes" id="UP000238206">
    <property type="component" value="Unassembled WGS sequence"/>
</dbReference>
<organism evidence="1 2">
    <name type="scientific">Burkholderia cepacia</name>
    <name type="common">Pseudomonas cepacia</name>
    <dbReference type="NCBI Taxonomy" id="292"/>
    <lineage>
        <taxon>Bacteria</taxon>
        <taxon>Pseudomonadati</taxon>
        <taxon>Pseudomonadota</taxon>
        <taxon>Betaproteobacteria</taxon>
        <taxon>Burkholderiales</taxon>
        <taxon>Burkholderiaceae</taxon>
        <taxon>Burkholderia</taxon>
        <taxon>Burkholderia cepacia complex</taxon>
    </lineage>
</organism>
<accession>A0A2S8IY60</accession>
<sequence length="141" mass="15342">MEVQNPNGFSELLQKMGAALGESALRKAAASAASVVLKEAKARAPVGPLPHHQGKQKFPVGFGRDSLLVTFKPEMSIEGKMATYTVTWSKDAYYLAFYEYGTSKTAARPFFRPAIDATKDAQLQAIRDSLSQSMREAGIVQ</sequence>
<dbReference type="NCBIfam" id="TIGR01725">
    <property type="entry name" value="phge_HK97_gp10"/>
    <property type="match status" value="1"/>
</dbReference>
<dbReference type="AlphaFoldDB" id="A0A2S8IY60"/>
<proteinExistence type="predicted"/>
<evidence type="ECO:0000313" key="2">
    <source>
        <dbReference type="Proteomes" id="UP000238206"/>
    </source>
</evidence>
<reference evidence="1 2" key="1">
    <citation type="submission" date="2018-02" db="EMBL/GenBank/DDBJ databases">
        <title>Draft genome sequencing of Burkholderia cepacia Y14-15.</title>
        <authorList>
            <person name="Zheng B.-X."/>
        </authorList>
    </citation>
    <scope>NUCLEOTIDE SEQUENCE [LARGE SCALE GENOMIC DNA]</scope>
    <source>
        <strain evidence="1 2">Y14-15</strain>
    </source>
</reference>